<evidence type="ECO:0000256" key="1">
    <source>
        <dbReference type="SAM" id="Coils"/>
    </source>
</evidence>
<organism evidence="2 3">
    <name type="scientific">Paramecium primaurelia</name>
    <dbReference type="NCBI Taxonomy" id="5886"/>
    <lineage>
        <taxon>Eukaryota</taxon>
        <taxon>Sar</taxon>
        <taxon>Alveolata</taxon>
        <taxon>Ciliophora</taxon>
        <taxon>Intramacronucleata</taxon>
        <taxon>Oligohymenophorea</taxon>
        <taxon>Peniculida</taxon>
        <taxon>Parameciidae</taxon>
        <taxon>Paramecium</taxon>
    </lineage>
</organism>
<gene>
    <name evidence="2" type="ORF">PPRIM_AZ9-3.1.T0560196</name>
</gene>
<keyword evidence="1" id="KW-0175">Coiled coil</keyword>
<evidence type="ECO:0000313" key="2">
    <source>
        <dbReference type="EMBL" id="CAD8076553.1"/>
    </source>
</evidence>
<comment type="caution">
    <text evidence="2">The sequence shown here is derived from an EMBL/GenBank/DDBJ whole genome shotgun (WGS) entry which is preliminary data.</text>
</comment>
<dbReference type="Proteomes" id="UP000688137">
    <property type="component" value="Unassembled WGS sequence"/>
</dbReference>
<evidence type="ECO:0000313" key="3">
    <source>
        <dbReference type="Proteomes" id="UP000688137"/>
    </source>
</evidence>
<feature type="coiled-coil region" evidence="1">
    <location>
        <begin position="111"/>
        <end position="138"/>
    </location>
</feature>
<dbReference type="AlphaFoldDB" id="A0A8S1MFS5"/>
<protein>
    <submittedName>
        <fullName evidence="2">Uncharacterized protein</fullName>
    </submittedName>
</protein>
<accession>A0A8S1MFS5</accession>
<dbReference type="EMBL" id="CAJJDM010000057">
    <property type="protein sequence ID" value="CAD8076553.1"/>
    <property type="molecule type" value="Genomic_DNA"/>
</dbReference>
<keyword evidence="3" id="KW-1185">Reference proteome</keyword>
<name>A0A8S1MFS5_PARPR</name>
<proteinExistence type="predicted"/>
<reference evidence="2" key="1">
    <citation type="submission" date="2021-01" db="EMBL/GenBank/DDBJ databases">
        <authorList>
            <consortium name="Genoscope - CEA"/>
            <person name="William W."/>
        </authorList>
    </citation>
    <scope>NUCLEOTIDE SEQUENCE</scope>
</reference>
<sequence length="723" mass="86719">MLKTYMDKIGFKFQQEDLVDKTQFKNSLILLNDFNQLFYIKYMNKCYSQRIIITQEEYQRIQSQVNQSLQNNSKLRIKQKPQPEQYLFKPEINKQSINLQRSINDLYRWNQNKYQKINQIKEDEIRQIQNNANRLTHEIPSISVFERLYQLRKSSDTQIQQSKRSTYNNKPNYTQNMTNSIYQQYQRQCQFINTIQYKSKTQATENSQMQTPIQNNLDYQLHESKNNMNISFPMHQYIDLTQQIQDSPDRKKLKQWWKDQITGRLRKQRENNQLLKNIIMNKQLIVIICRVNKILIRKYFQIFDIVLIFITIIYMNNYDQLIQKLDQDPHLQILKQDYATIIDSMKDTDLSVRQMIAILWAAENDCLKFTSEIDKLNAMIQQLQQQLLQENIPQESILSAEDEHQEILYEIEQQLIFNVQKLSENQLINFTIQKYDKLDYQTAMDIITKFIESKCLNKEVEGILNQQLQDQMIKYQKKNYILQIENMKILSNTNSKDFYQKHKKLQSFSFDRLKLKFHTLIKEIKYLKKELFSIKEQYQMQIKLLFHQDNIIDKMLTSQQFNIIYNKILTQLNHQRKYFNISGQVQQSLLASQQIDNNDISIVFDKLQQKLINQIAKTACQVTANFEEIVTSRQINNNYLELILNSTKANFTKILKYNKMISSIQQEKETLQGQIRSSMECLIQKLNNENIKLKLIHLTNVLEKSFKKQSQSSLESLKSIQYH</sequence>